<evidence type="ECO:0000256" key="4">
    <source>
        <dbReference type="ARBA" id="ARBA00022801"/>
    </source>
</evidence>
<name>A0A2A4FV99_9SPHN</name>
<feature type="coiled-coil region" evidence="7">
    <location>
        <begin position="67"/>
        <end position="108"/>
    </location>
</feature>
<comment type="cofactor">
    <cofactor evidence="1">
        <name>Zn(2+)</name>
        <dbReference type="ChEBI" id="CHEBI:29105"/>
    </cofactor>
</comment>
<evidence type="ECO:0000256" key="1">
    <source>
        <dbReference type="ARBA" id="ARBA00001947"/>
    </source>
</evidence>
<dbReference type="AlphaFoldDB" id="A0A2A4FV99"/>
<dbReference type="Pfam" id="PF01551">
    <property type="entry name" value="Peptidase_M23"/>
    <property type="match status" value="1"/>
</dbReference>
<feature type="domain" description="M23ase beta-sheet core" evidence="9">
    <location>
        <begin position="347"/>
        <end position="434"/>
    </location>
</feature>
<comment type="caution">
    <text evidence="10">The sequence shown here is derived from an EMBL/GenBank/DDBJ whole genome shotgun (WGS) entry which is preliminary data.</text>
</comment>
<keyword evidence="11" id="KW-1185">Reference proteome</keyword>
<dbReference type="EMBL" id="NWUF01000015">
    <property type="protein sequence ID" value="PCE41378.1"/>
    <property type="molecule type" value="Genomic_DNA"/>
</dbReference>
<evidence type="ECO:0000313" key="11">
    <source>
        <dbReference type="Proteomes" id="UP000218934"/>
    </source>
</evidence>
<keyword evidence="3" id="KW-0479">Metal-binding</keyword>
<gene>
    <name evidence="10" type="ORF">COO09_15000</name>
</gene>
<organism evidence="10 11">
    <name type="scientific">Rhizorhabdus dicambivorans</name>
    <dbReference type="NCBI Taxonomy" id="1850238"/>
    <lineage>
        <taxon>Bacteria</taxon>
        <taxon>Pseudomonadati</taxon>
        <taxon>Pseudomonadota</taxon>
        <taxon>Alphaproteobacteria</taxon>
        <taxon>Sphingomonadales</taxon>
        <taxon>Sphingomonadaceae</taxon>
        <taxon>Rhizorhabdus</taxon>
    </lineage>
</organism>
<evidence type="ECO:0000259" key="9">
    <source>
        <dbReference type="Pfam" id="PF01551"/>
    </source>
</evidence>
<keyword evidence="4" id="KW-0378">Hydrolase</keyword>
<keyword evidence="2" id="KW-0645">Protease</keyword>
<dbReference type="GO" id="GO:0004222">
    <property type="term" value="F:metalloendopeptidase activity"/>
    <property type="evidence" value="ECO:0007669"/>
    <property type="project" value="TreeGrafter"/>
</dbReference>
<evidence type="ECO:0000256" key="7">
    <source>
        <dbReference type="SAM" id="Coils"/>
    </source>
</evidence>
<dbReference type="CDD" id="cd12797">
    <property type="entry name" value="M23_peptidase"/>
    <property type="match status" value="1"/>
</dbReference>
<dbReference type="PANTHER" id="PTHR21666:SF288">
    <property type="entry name" value="CELL DIVISION PROTEIN YTFB"/>
    <property type="match status" value="1"/>
</dbReference>
<dbReference type="PANTHER" id="PTHR21666">
    <property type="entry name" value="PEPTIDASE-RELATED"/>
    <property type="match status" value="1"/>
</dbReference>
<evidence type="ECO:0000256" key="6">
    <source>
        <dbReference type="ARBA" id="ARBA00023049"/>
    </source>
</evidence>
<evidence type="ECO:0000256" key="2">
    <source>
        <dbReference type="ARBA" id="ARBA00022670"/>
    </source>
</evidence>
<feature type="region of interest" description="Disordered" evidence="8">
    <location>
        <begin position="1"/>
        <end position="34"/>
    </location>
</feature>
<keyword evidence="5" id="KW-0862">Zinc</keyword>
<evidence type="ECO:0000256" key="8">
    <source>
        <dbReference type="SAM" id="MobiDB-lite"/>
    </source>
</evidence>
<dbReference type="InterPro" id="IPR011055">
    <property type="entry name" value="Dup_hybrid_motif"/>
</dbReference>
<dbReference type="Proteomes" id="UP000218934">
    <property type="component" value="Unassembled WGS sequence"/>
</dbReference>
<proteinExistence type="predicted"/>
<dbReference type="SUPFAM" id="SSF51261">
    <property type="entry name" value="Duplicated hybrid motif"/>
    <property type="match status" value="1"/>
</dbReference>
<dbReference type="Gene3D" id="2.70.70.10">
    <property type="entry name" value="Glucose Permease (Domain IIA)"/>
    <property type="match status" value="1"/>
</dbReference>
<evidence type="ECO:0000256" key="3">
    <source>
        <dbReference type="ARBA" id="ARBA00022723"/>
    </source>
</evidence>
<evidence type="ECO:0000313" key="10">
    <source>
        <dbReference type="EMBL" id="PCE41378.1"/>
    </source>
</evidence>
<reference evidence="10 11" key="1">
    <citation type="submission" date="2017-09" db="EMBL/GenBank/DDBJ databases">
        <title>The Catabolism of 3,6-Dichlorosalicylic acid is Initiated by the Cytochrome P450 Monooxygenase DsmABC in Rhizorhabdus dicambivorans Ndbn-20.</title>
        <authorList>
            <person name="Na L."/>
        </authorList>
    </citation>
    <scope>NUCLEOTIDE SEQUENCE [LARGE SCALE GENOMIC DNA]</scope>
    <source>
        <strain evidence="10 11">Ndbn-20m</strain>
    </source>
</reference>
<evidence type="ECO:0000256" key="5">
    <source>
        <dbReference type="ARBA" id="ARBA00022833"/>
    </source>
</evidence>
<feature type="coiled-coil region" evidence="7">
    <location>
        <begin position="207"/>
        <end position="241"/>
    </location>
</feature>
<accession>A0A2A4FV99</accession>
<dbReference type="GO" id="GO:0046872">
    <property type="term" value="F:metal ion binding"/>
    <property type="evidence" value="ECO:0007669"/>
    <property type="project" value="UniProtKB-KW"/>
</dbReference>
<sequence>MRERGAEGPPCAERGEGDHPKGGGGVGVADPSAACGGPPPHLRWGGSFIALALIAAPLLAAPADPGIAEQQRELVTARQQAAIASARAARLERQARATARAADRARAEQAAAAAAIQASEARIAEAQARIGIVDRLRARQRARLAERQGPIVRLTAALQTMARRPAALALVQPGSVDDMVHVRALLGSALPEIRARTAGLRAEVARGDALRRQAERAVAELRRQQARLEIDRQALARLEADRRRRSQGLVDDAMAEQDRMIAMGERAKDIADLIGSLDDQAAIRARLASLPGPILRPARPGRAPAPPRTELQRLADASNAPPPYRLPVLGRLVSGMGELSESGVRARGLTLAAARGAQVVAPAAGRIAFAGAFRSFGRIVIIEHENGWATLVTGLDRLSVKAGDELIQGSPIGVAGGRTPRITVELRRDGRPVDILPLLK</sequence>
<protein>
    <submittedName>
        <fullName evidence="10">Metalloendopeptidase</fullName>
    </submittedName>
</protein>
<keyword evidence="7" id="KW-0175">Coiled coil</keyword>
<dbReference type="InterPro" id="IPR050570">
    <property type="entry name" value="Cell_wall_metabolism_enzyme"/>
</dbReference>
<keyword evidence="6" id="KW-0482">Metalloprotease</keyword>
<dbReference type="InterPro" id="IPR016047">
    <property type="entry name" value="M23ase_b-sheet_dom"/>
</dbReference>
<dbReference type="GO" id="GO:0006508">
    <property type="term" value="P:proteolysis"/>
    <property type="evidence" value="ECO:0007669"/>
    <property type="project" value="UniProtKB-KW"/>
</dbReference>